<proteinExistence type="inferred from homology"/>
<dbReference type="Gene3D" id="1.10.3720.10">
    <property type="entry name" value="MetI-like"/>
    <property type="match status" value="1"/>
</dbReference>
<comment type="caution">
    <text evidence="9">The sequence shown here is derived from an EMBL/GenBank/DDBJ whole genome shotgun (WGS) entry which is preliminary data.</text>
</comment>
<name>A0A3E2TH00_9FIRM</name>
<keyword evidence="4 7" id="KW-0812">Transmembrane</keyword>
<dbReference type="SUPFAM" id="SSF160964">
    <property type="entry name" value="MalF N-terminal region-like"/>
    <property type="match status" value="1"/>
</dbReference>
<dbReference type="EMBL" id="QVEU01000005">
    <property type="protein sequence ID" value="RGB75541.1"/>
    <property type="molecule type" value="Genomic_DNA"/>
</dbReference>
<dbReference type="InterPro" id="IPR000515">
    <property type="entry name" value="MetI-like"/>
</dbReference>
<dbReference type="OrthoDB" id="9786413at2"/>
<dbReference type="AlphaFoldDB" id="A0A3E2TH00"/>
<evidence type="ECO:0000256" key="7">
    <source>
        <dbReference type="RuleBase" id="RU363032"/>
    </source>
</evidence>
<gene>
    <name evidence="9" type="ORF">DXA39_06975</name>
</gene>
<evidence type="ECO:0000256" key="2">
    <source>
        <dbReference type="ARBA" id="ARBA00022448"/>
    </source>
</evidence>
<dbReference type="Pfam" id="PF00528">
    <property type="entry name" value="BPD_transp_1"/>
    <property type="match status" value="1"/>
</dbReference>
<dbReference type="RefSeq" id="WP_117521991.1">
    <property type="nucleotide sequence ID" value="NZ_JBHWMK010000009.1"/>
</dbReference>
<reference evidence="9 10" key="1">
    <citation type="submission" date="2018-08" db="EMBL/GenBank/DDBJ databases">
        <title>A genome reference for cultivated species of the human gut microbiota.</title>
        <authorList>
            <person name="Zou Y."/>
            <person name="Xue W."/>
            <person name="Luo G."/>
        </authorList>
    </citation>
    <scope>NUCLEOTIDE SEQUENCE [LARGE SCALE GENOMIC DNA]</scope>
    <source>
        <strain evidence="9 10">OF01-3</strain>
    </source>
</reference>
<dbReference type="PANTHER" id="PTHR30193">
    <property type="entry name" value="ABC TRANSPORTER PERMEASE PROTEIN"/>
    <property type="match status" value="1"/>
</dbReference>
<dbReference type="CDD" id="cd06261">
    <property type="entry name" value="TM_PBP2"/>
    <property type="match status" value="1"/>
</dbReference>
<evidence type="ECO:0000256" key="1">
    <source>
        <dbReference type="ARBA" id="ARBA00004651"/>
    </source>
</evidence>
<comment type="similarity">
    <text evidence="7">Belongs to the binding-protein-dependent transport system permease family.</text>
</comment>
<dbReference type="Proteomes" id="UP000261011">
    <property type="component" value="Unassembled WGS sequence"/>
</dbReference>
<evidence type="ECO:0000256" key="4">
    <source>
        <dbReference type="ARBA" id="ARBA00022692"/>
    </source>
</evidence>
<feature type="transmembrane region" description="Helical" evidence="7">
    <location>
        <begin position="147"/>
        <end position="168"/>
    </location>
</feature>
<dbReference type="InterPro" id="IPR035906">
    <property type="entry name" value="MetI-like_sf"/>
</dbReference>
<keyword evidence="6 7" id="KW-0472">Membrane</keyword>
<accession>A0A3E2TH00</accession>
<keyword evidence="2 7" id="KW-0813">Transport</keyword>
<keyword evidence="5 7" id="KW-1133">Transmembrane helix</keyword>
<feature type="transmembrane region" description="Helical" evidence="7">
    <location>
        <begin position="70"/>
        <end position="91"/>
    </location>
</feature>
<feature type="transmembrane region" description="Helical" evidence="7">
    <location>
        <begin position="103"/>
        <end position="124"/>
    </location>
</feature>
<sequence>MKEYNNKAYLYMLPALALLIIFVFYPFVQTIIRSLYTTDNMGANTLFVGLKNYSNLLSSASFWNSIKVTFIYVLIVVIIGVLLGFATALLCRVNFPGIRIFSAAYSLPIAIASSGMALVFKVMLNQSVGILNVILNTHINWIGDPKWALVSVGILTAWLNSGMNFLYFSSGLANIDDSLYEAASIDGANSWNQFIHVTLPSVKPIMFFVVVTNIINAFQSFGQIKLLTQGGPGEATNVIVHDIYKNAFMNYRYGYASAESVVLFFIVMILTIIAFRSNGDKNASK</sequence>
<comment type="subcellular location">
    <subcellularLocation>
        <location evidence="1 7">Cell membrane</location>
        <topology evidence="1 7">Multi-pass membrane protein</topology>
    </subcellularLocation>
</comment>
<dbReference type="GO" id="GO:0055085">
    <property type="term" value="P:transmembrane transport"/>
    <property type="evidence" value="ECO:0007669"/>
    <property type="project" value="InterPro"/>
</dbReference>
<dbReference type="PROSITE" id="PS50928">
    <property type="entry name" value="ABC_TM1"/>
    <property type="match status" value="1"/>
</dbReference>
<keyword evidence="10" id="KW-1185">Reference proteome</keyword>
<feature type="transmembrane region" description="Helical" evidence="7">
    <location>
        <begin position="9"/>
        <end position="28"/>
    </location>
</feature>
<evidence type="ECO:0000256" key="5">
    <source>
        <dbReference type="ARBA" id="ARBA00022989"/>
    </source>
</evidence>
<keyword evidence="3" id="KW-1003">Cell membrane</keyword>
<evidence type="ECO:0000256" key="6">
    <source>
        <dbReference type="ARBA" id="ARBA00023136"/>
    </source>
</evidence>
<feature type="transmembrane region" description="Helical" evidence="7">
    <location>
        <begin position="253"/>
        <end position="275"/>
    </location>
</feature>
<dbReference type="PANTHER" id="PTHR30193:SF37">
    <property type="entry name" value="INNER MEMBRANE ABC TRANSPORTER PERMEASE PROTEIN YCJO"/>
    <property type="match status" value="1"/>
</dbReference>
<dbReference type="InterPro" id="IPR051393">
    <property type="entry name" value="ABC_transporter_permease"/>
</dbReference>
<evidence type="ECO:0000313" key="10">
    <source>
        <dbReference type="Proteomes" id="UP000261011"/>
    </source>
</evidence>
<dbReference type="GO" id="GO:0005886">
    <property type="term" value="C:plasma membrane"/>
    <property type="evidence" value="ECO:0007669"/>
    <property type="project" value="UniProtKB-SubCell"/>
</dbReference>
<dbReference type="SUPFAM" id="SSF161098">
    <property type="entry name" value="MetI-like"/>
    <property type="match status" value="1"/>
</dbReference>
<protein>
    <submittedName>
        <fullName evidence="9">Sugar ABC transporter permease</fullName>
    </submittedName>
</protein>
<evidence type="ECO:0000259" key="8">
    <source>
        <dbReference type="PROSITE" id="PS50928"/>
    </source>
</evidence>
<organism evidence="9 10">
    <name type="scientific">Anaerococcus nagyae</name>
    <dbReference type="NCBI Taxonomy" id="1755241"/>
    <lineage>
        <taxon>Bacteria</taxon>
        <taxon>Bacillati</taxon>
        <taxon>Bacillota</taxon>
        <taxon>Tissierellia</taxon>
        <taxon>Tissierellales</taxon>
        <taxon>Peptoniphilaceae</taxon>
        <taxon>Anaerococcus</taxon>
    </lineage>
</organism>
<evidence type="ECO:0000256" key="3">
    <source>
        <dbReference type="ARBA" id="ARBA00022475"/>
    </source>
</evidence>
<feature type="domain" description="ABC transmembrane type-1" evidence="8">
    <location>
        <begin position="62"/>
        <end position="274"/>
    </location>
</feature>
<evidence type="ECO:0000313" key="9">
    <source>
        <dbReference type="EMBL" id="RGB75541.1"/>
    </source>
</evidence>